<dbReference type="GO" id="GO:0004252">
    <property type="term" value="F:serine-type endopeptidase activity"/>
    <property type="evidence" value="ECO:0007669"/>
    <property type="project" value="InterPro"/>
</dbReference>
<feature type="domain" description="Peptidase S26" evidence="12">
    <location>
        <begin position="20"/>
        <end position="182"/>
    </location>
</feature>
<dbReference type="InterPro" id="IPR019757">
    <property type="entry name" value="Pept_S26A_signal_pept_1_Lys-AS"/>
</dbReference>
<dbReference type="GO" id="GO:0005886">
    <property type="term" value="C:plasma membrane"/>
    <property type="evidence" value="ECO:0007669"/>
    <property type="project" value="UniProtKB-SubCell"/>
</dbReference>
<dbReference type="PANTHER" id="PTHR12383">
    <property type="entry name" value="PROTEASE FAMILY S26 MITOCHONDRIAL INNER MEMBRANE PROTEASE-RELATED"/>
    <property type="match status" value="1"/>
</dbReference>
<keyword evidence="6" id="KW-0472">Membrane</keyword>
<dbReference type="PRINTS" id="PR00727">
    <property type="entry name" value="LEADERPTASE"/>
</dbReference>
<dbReference type="EC" id="3.4.21.89" evidence="3 9"/>
<name>A0A2P2GGR4_STREW</name>
<evidence type="ECO:0000256" key="9">
    <source>
        <dbReference type="RuleBase" id="RU003993"/>
    </source>
</evidence>
<dbReference type="InterPro" id="IPR036286">
    <property type="entry name" value="LexA/Signal_pep-like_sf"/>
</dbReference>
<accession>A0A2P2GGR4</accession>
<evidence type="ECO:0000313" key="14">
    <source>
        <dbReference type="Proteomes" id="UP000265325"/>
    </source>
</evidence>
<evidence type="ECO:0000256" key="1">
    <source>
        <dbReference type="ARBA" id="ARBA00000677"/>
    </source>
</evidence>
<protein>
    <recommendedName>
        <fullName evidence="3 9">Signal peptidase I</fullName>
        <ecNumber evidence="3 9">3.4.21.89</ecNumber>
    </recommendedName>
</protein>
<feature type="compositionally biased region" description="Basic and acidic residues" evidence="11">
    <location>
        <begin position="200"/>
        <end position="210"/>
    </location>
</feature>
<dbReference type="InterPro" id="IPR052064">
    <property type="entry name" value="Mito_IMP1_subunit"/>
</dbReference>
<evidence type="ECO:0000256" key="5">
    <source>
        <dbReference type="ARBA" id="ARBA00022801"/>
    </source>
</evidence>
<gene>
    <name evidence="13" type="ORF">VO63_27420</name>
</gene>
<dbReference type="GO" id="GO:0009003">
    <property type="term" value="F:signal peptidase activity"/>
    <property type="evidence" value="ECO:0007669"/>
    <property type="project" value="UniProtKB-EC"/>
</dbReference>
<dbReference type="AlphaFoldDB" id="A0A2P2GGR4"/>
<evidence type="ECO:0000256" key="10">
    <source>
        <dbReference type="RuleBase" id="RU362042"/>
    </source>
</evidence>
<comment type="similarity">
    <text evidence="7">Belongs to the peptidase S26 family. IMP1 subfamily.</text>
</comment>
<dbReference type="CDD" id="cd06530">
    <property type="entry name" value="S26_SPase_I"/>
    <property type="match status" value="1"/>
</dbReference>
<dbReference type="Proteomes" id="UP000265325">
    <property type="component" value="Unassembled WGS sequence"/>
</dbReference>
<evidence type="ECO:0000256" key="7">
    <source>
        <dbReference type="ARBA" id="ARBA00038445"/>
    </source>
</evidence>
<evidence type="ECO:0000256" key="6">
    <source>
        <dbReference type="ARBA" id="ARBA00023136"/>
    </source>
</evidence>
<dbReference type="RefSeq" id="WP_046910706.1">
    <property type="nucleotide sequence ID" value="NZ_BAAAXG010000012.1"/>
</dbReference>
<dbReference type="PROSITE" id="PS00501">
    <property type="entry name" value="SPASE_I_1"/>
    <property type="match status" value="1"/>
</dbReference>
<evidence type="ECO:0000256" key="8">
    <source>
        <dbReference type="PIRSR" id="PIRSR600223-1"/>
    </source>
</evidence>
<dbReference type="InterPro" id="IPR019533">
    <property type="entry name" value="Peptidase_S26"/>
</dbReference>
<dbReference type="SUPFAM" id="SSF51306">
    <property type="entry name" value="LexA/Signal peptidase"/>
    <property type="match status" value="1"/>
</dbReference>
<keyword evidence="14" id="KW-1185">Reference proteome</keyword>
<comment type="caution">
    <text evidence="13">The sequence shown here is derived from an EMBL/GenBank/DDBJ whole genome shotgun (WGS) entry which is preliminary data.</text>
</comment>
<dbReference type="EMBL" id="LAQS01000051">
    <property type="protein sequence ID" value="KKZ70701.1"/>
    <property type="molecule type" value="Genomic_DNA"/>
</dbReference>
<dbReference type="Gene3D" id="2.10.109.10">
    <property type="entry name" value="Umud Fragment, subunit A"/>
    <property type="match status" value="1"/>
</dbReference>
<evidence type="ECO:0000313" key="13">
    <source>
        <dbReference type="EMBL" id="KKZ70701.1"/>
    </source>
</evidence>
<dbReference type="GO" id="GO:0006465">
    <property type="term" value="P:signal peptide processing"/>
    <property type="evidence" value="ECO:0007669"/>
    <property type="project" value="InterPro"/>
</dbReference>
<feature type="region of interest" description="Disordered" evidence="11">
    <location>
        <begin position="182"/>
        <end position="210"/>
    </location>
</feature>
<dbReference type="NCBIfam" id="TIGR02227">
    <property type="entry name" value="sigpep_I_bact"/>
    <property type="match status" value="1"/>
</dbReference>
<sequence>MEAIPRPRRLPRAAAAVLGCLVVLLLLAGVAVTVLSVRVEGASMTPTLHDGDRLLPVPGSAGEVRRFDVVLLRSRHQDALLVKRVIAVPGDRIAIVSTADEPFRVLLQEHGAGPVRRVTAPQWADRARRTGNCCGPDGTRSARPALRTVPAGFFFYLGDNPDLSDDSRTYGWGEIARVEGRVGLSGGPLPTSSRLGGRPALEEDHRGVRP</sequence>
<evidence type="ECO:0000256" key="3">
    <source>
        <dbReference type="ARBA" id="ARBA00013208"/>
    </source>
</evidence>
<reference evidence="13 14" key="1">
    <citation type="submission" date="2015-05" db="EMBL/GenBank/DDBJ databases">
        <title>Draft Genome assembly of Streptomyces showdoensis.</title>
        <authorList>
            <person name="Thapa K.K."/>
            <person name="Metsa-Ketela M."/>
        </authorList>
    </citation>
    <scope>NUCLEOTIDE SEQUENCE [LARGE SCALE GENOMIC DNA]</scope>
    <source>
        <strain evidence="13 14">ATCC 15227</strain>
    </source>
</reference>
<dbReference type="PROSITE" id="PS00760">
    <property type="entry name" value="SPASE_I_2"/>
    <property type="match status" value="1"/>
</dbReference>
<evidence type="ECO:0000256" key="4">
    <source>
        <dbReference type="ARBA" id="ARBA00022670"/>
    </source>
</evidence>
<proteinExistence type="inferred from homology"/>
<comment type="subcellular location">
    <subcellularLocation>
        <location evidence="2">Cell membrane</location>
        <topology evidence="2">Single-pass type II membrane protein</topology>
    </subcellularLocation>
    <subcellularLocation>
        <location evidence="10">Membrane</location>
        <topology evidence="10">Single-pass type II membrane protein</topology>
    </subcellularLocation>
</comment>
<dbReference type="InterPro" id="IPR019756">
    <property type="entry name" value="Pept_S26A_signal_pept_1_Ser-AS"/>
</dbReference>
<evidence type="ECO:0000256" key="11">
    <source>
        <dbReference type="SAM" id="MobiDB-lite"/>
    </source>
</evidence>
<dbReference type="PANTHER" id="PTHR12383:SF16">
    <property type="entry name" value="MITOCHONDRIAL INNER MEMBRANE PROTEASE SUBUNIT 1"/>
    <property type="match status" value="1"/>
</dbReference>
<comment type="catalytic activity">
    <reaction evidence="1 9">
        <text>Cleavage of hydrophobic, N-terminal signal or leader sequences from secreted and periplasmic proteins.</text>
        <dbReference type="EC" id="3.4.21.89"/>
    </reaction>
</comment>
<keyword evidence="5 9" id="KW-0378">Hydrolase</keyword>
<feature type="active site" evidence="8">
    <location>
        <position position="43"/>
    </location>
</feature>
<dbReference type="InterPro" id="IPR000223">
    <property type="entry name" value="Pept_S26A_signal_pept_1"/>
</dbReference>
<dbReference type="Pfam" id="PF10502">
    <property type="entry name" value="Peptidase_S26"/>
    <property type="match status" value="1"/>
</dbReference>
<evidence type="ECO:0000256" key="2">
    <source>
        <dbReference type="ARBA" id="ARBA00004401"/>
    </source>
</evidence>
<dbReference type="OrthoDB" id="3296552at2"/>
<evidence type="ECO:0000259" key="12">
    <source>
        <dbReference type="Pfam" id="PF10502"/>
    </source>
</evidence>
<feature type="active site" evidence="8">
    <location>
        <position position="83"/>
    </location>
</feature>
<keyword evidence="4 9" id="KW-0645">Protease</keyword>
<organism evidence="13 14">
    <name type="scientific">Streptomyces showdoensis</name>
    <dbReference type="NCBI Taxonomy" id="68268"/>
    <lineage>
        <taxon>Bacteria</taxon>
        <taxon>Bacillati</taxon>
        <taxon>Actinomycetota</taxon>
        <taxon>Actinomycetes</taxon>
        <taxon>Kitasatosporales</taxon>
        <taxon>Streptomycetaceae</taxon>
        <taxon>Streptomyces</taxon>
    </lineage>
</organism>